<dbReference type="InParanoid" id="A0A2P5F101"/>
<proteinExistence type="predicted"/>
<organism evidence="1 2">
    <name type="scientific">Trema orientale</name>
    <name type="common">Charcoal tree</name>
    <name type="synonym">Celtis orientalis</name>
    <dbReference type="NCBI Taxonomy" id="63057"/>
    <lineage>
        <taxon>Eukaryota</taxon>
        <taxon>Viridiplantae</taxon>
        <taxon>Streptophyta</taxon>
        <taxon>Embryophyta</taxon>
        <taxon>Tracheophyta</taxon>
        <taxon>Spermatophyta</taxon>
        <taxon>Magnoliopsida</taxon>
        <taxon>eudicotyledons</taxon>
        <taxon>Gunneridae</taxon>
        <taxon>Pentapetalae</taxon>
        <taxon>rosids</taxon>
        <taxon>fabids</taxon>
        <taxon>Rosales</taxon>
        <taxon>Cannabaceae</taxon>
        <taxon>Trema</taxon>
    </lineage>
</organism>
<evidence type="ECO:0000313" key="1">
    <source>
        <dbReference type="EMBL" id="PON91473.1"/>
    </source>
</evidence>
<dbReference type="Proteomes" id="UP000237000">
    <property type="component" value="Unassembled WGS sequence"/>
</dbReference>
<comment type="caution">
    <text evidence="1">The sequence shown here is derived from an EMBL/GenBank/DDBJ whole genome shotgun (WGS) entry which is preliminary data.</text>
</comment>
<evidence type="ECO:0000313" key="2">
    <source>
        <dbReference type="Proteomes" id="UP000237000"/>
    </source>
</evidence>
<keyword evidence="2" id="KW-1185">Reference proteome</keyword>
<name>A0A2P5F101_TREOI</name>
<protein>
    <submittedName>
        <fullName evidence="1">Uncharacterized protein</fullName>
    </submittedName>
</protein>
<dbReference type="AlphaFoldDB" id="A0A2P5F101"/>
<dbReference type="EMBL" id="JXTC01000074">
    <property type="protein sequence ID" value="PON91473.1"/>
    <property type="molecule type" value="Genomic_DNA"/>
</dbReference>
<gene>
    <name evidence="1" type="ORF">TorRG33x02_127560</name>
</gene>
<sequence>MAKKRLPLNHINCTCNEFCSHRASSLGPPCNTTTPVMPDPSMSFCPSPLSLLCRFLALSLTKFVVSYPKRFAT</sequence>
<accession>A0A2P5F101</accession>
<reference evidence="2" key="1">
    <citation type="submission" date="2016-06" db="EMBL/GenBank/DDBJ databases">
        <title>Parallel loss of symbiosis genes in relatives of nitrogen-fixing non-legume Parasponia.</title>
        <authorList>
            <person name="Van Velzen R."/>
            <person name="Holmer R."/>
            <person name="Bu F."/>
            <person name="Rutten L."/>
            <person name="Van Zeijl A."/>
            <person name="Liu W."/>
            <person name="Santuari L."/>
            <person name="Cao Q."/>
            <person name="Sharma T."/>
            <person name="Shen D."/>
            <person name="Roswanjaya Y."/>
            <person name="Wardhani T."/>
            <person name="Kalhor M.S."/>
            <person name="Jansen J."/>
            <person name="Van den Hoogen J."/>
            <person name="Gungor B."/>
            <person name="Hartog M."/>
            <person name="Hontelez J."/>
            <person name="Verver J."/>
            <person name="Yang W.-C."/>
            <person name="Schijlen E."/>
            <person name="Repin R."/>
            <person name="Schilthuizen M."/>
            <person name="Schranz E."/>
            <person name="Heidstra R."/>
            <person name="Miyata K."/>
            <person name="Fedorova E."/>
            <person name="Kohlen W."/>
            <person name="Bisseling T."/>
            <person name="Smit S."/>
            <person name="Geurts R."/>
        </authorList>
    </citation>
    <scope>NUCLEOTIDE SEQUENCE [LARGE SCALE GENOMIC DNA]</scope>
    <source>
        <strain evidence="2">cv. RG33-2</strain>
    </source>
</reference>